<feature type="region of interest" description="Disordered" evidence="1">
    <location>
        <begin position="31"/>
        <end position="55"/>
    </location>
</feature>
<evidence type="ECO:0000313" key="3">
    <source>
        <dbReference type="Proteomes" id="UP000035065"/>
    </source>
</evidence>
<dbReference type="Proteomes" id="UP000035065">
    <property type="component" value="Unassembled WGS sequence"/>
</dbReference>
<name>F1YIP5_9ACTN</name>
<dbReference type="EMBL" id="AEUD01000006">
    <property type="protein sequence ID" value="EGD55353.1"/>
    <property type="molecule type" value="Genomic_DNA"/>
</dbReference>
<evidence type="ECO:0000256" key="1">
    <source>
        <dbReference type="SAM" id="MobiDB-lite"/>
    </source>
</evidence>
<comment type="caution">
    <text evidence="2">The sequence shown here is derived from an EMBL/GenBank/DDBJ whole genome shotgun (WGS) entry which is preliminary data.</text>
</comment>
<keyword evidence="3" id="KW-1185">Reference proteome</keyword>
<organism evidence="2 3">
    <name type="scientific">Gordonia neofelifaecis NRRL B-59395</name>
    <dbReference type="NCBI Taxonomy" id="644548"/>
    <lineage>
        <taxon>Bacteria</taxon>
        <taxon>Bacillati</taxon>
        <taxon>Actinomycetota</taxon>
        <taxon>Actinomycetes</taxon>
        <taxon>Mycobacteriales</taxon>
        <taxon>Gordoniaceae</taxon>
        <taxon>Gordonia</taxon>
    </lineage>
</organism>
<dbReference type="RefSeq" id="WP_009679002.1">
    <property type="nucleotide sequence ID" value="NZ_AEUD01000006.1"/>
</dbReference>
<dbReference type="AlphaFoldDB" id="F1YIP5"/>
<proteinExistence type="predicted"/>
<gene>
    <name evidence="2" type="ORF">SCNU_08846</name>
</gene>
<accession>F1YIP5</accession>
<evidence type="ECO:0000313" key="2">
    <source>
        <dbReference type="EMBL" id="EGD55353.1"/>
    </source>
</evidence>
<reference evidence="2 3" key="1">
    <citation type="journal article" date="2011" name="J. Bacteriol.">
        <title>Draft Genome Sequence of Gordonia neofelifaecis NRRL B-59395, a Cholesterol-Degrading Actinomycete.</title>
        <authorList>
            <person name="Ge F."/>
            <person name="Li W."/>
            <person name="Chen G."/>
            <person name="Liu Y."/>
            <person name="Zhang G."/>
            <person name="Yong B."/>
            <person name="Wang Q."/>
            <person name="Wang N."/>
            <person name="Huang Z."/>
            <person name="Li W."/>
            <person name="Wang J."/>
            <person name="Wu C."/>
            <person name="Xie Q."/>
            <person name="Liu G."/>
        </authorList>
    </citation>
    <scope>NUCLEOTIDE SEQUENCE [LARGE SCALE GENOMIC DNA]</scope>
    <source>
        <strain evidence="2 3">NRRL B-59395</strain>
    </source>
</reference>
<dbReference type="eggNOG" id="ENOG5031W3F">
    <property type="taxonomic scope" value="Bacteria"/>
</dbReference>
<protein>
    <submittedName>
        <fullName evidence="2">Uncharacterized protein</fullName>
    </submittedName>
</protein>
<sequence>MAYLFVVAVVILAAYLSWRLVQTRGQEIVTHDARSSVPRGPDDDPDFLRTLDDPQ</sequence>